<proteinExistence type="predicted"/>
<dbReference type="Proteomes" id="UP001161325">
    <property type="component" value="Unassembled WGS sequence"/>
</dbReference>
<sequence length="231" mass="25388">MSEQPAARSAHVEVPRTARYWHAGAADAREVWVALHGYGQLAEYFVRHFVPFAGDDRLVVAPEALSRFYVGAGEGGGHGAMRVGATWMTREDREAEIADYVRWLDAALDDATHGLDASRAQLHVLGFSQGTVTACRWLAHRHRRGLAPAARVVLWGGEIPHDLDLARDGDALRATSLTMVVGDADEFATPAMIDRQRARLDAAQAPYTIVRYAGGHRLERDTLERVLRGEG</sequence>
<dbReference type="EMBL" id="BRXS01000007">
    <property type="protein sequence ID" value="GLC27880.1"/>
    <property type="molecule type" value="Genomic_DNA"/>
</dbReference>
<comment type="caution">
    <text evidence="1">The sequence shown here is derived from an EMBL/GenBank/DDBJ whole genome shotgun (WGS) entry which is preliminary data.</text>
</comment>
<reference evidence="1" key="1">
    <citation type="submission" date="2022-08" db="EMBL/GenBank/DDBJ databases">
        <title>Draft genome sequencing of Roseisolibacter agri AW1220.</title>
        <authorList>
            <person name="Tobiishi Y."/>
            <person name="Tonouchi A."/>
        </authorList>
    </citation>
    <scope>NUCLEOTIDE SEQUENCE</scope>
    <source>
        <strain evidence="1">AW1220</strain>
    </source>
</reference>
<dbReference type="RefSeq" id="WP_284352309.1">
    <property type="nucleotide sequence ID" value="NZ_BRXS01000007.1"/>
</dbReference>
<keyword evidence="2" id="KW-1185">Reference proteome</keyword>
<dbReference type="SUPFAM" id="SSF53474">
    <property type="entry name" value="alpha/beta-Hydrolases"/>
    <property type="match status" value="1"/>
</dbReference>
<protein>
    <submittedName>
        <fullName evidence="1">Esterase</fullName>
    </submittedName>
</protein>
<organism evidence="1 2">
    <name type="scientific">Roseisolibacter agri</name>
    <dbReference type="NCBI Taxonomy" id="2014610"/>
    <lineage>
        <taxon>Bacteria</taxon>
        <taxon>Pseudomonadati</taxon>
        <taxon>Gemmatimonadota</taxon>
        <taxon>Gemmatimonadia</taxon>
        <taxon>Gemmatimonadales</taxon>
        <taxon>Gemmatimonadaceae</taxon>
        <taxon>Roseisolibacter</taxon>
    </lineage>
</organism>
<dbReference type="AlphaFoldDB" id="A0AA37V2J0"/>
<evidence type="ECO:0000313" key="1">
    <source>
        <dbReference type="EMBL" id="GLC27880.1"/>
    </source>
</evidence>
<dbReference type="InterPro" id="IPR029058">
    <property type="entry name" value="AB_hydrolase_fold"/>
</dbReference>
<name>A0AA37V2J0_9BACT</name>
<evidence type="ECO:0000313" key="2">
    <source>
        <dbReference type="Proteomes" id="UP001161325"/>
    </source>
</evidence>
<gene>
    <name evidence="1" type="ORF">rosag_43930</name>
</gene>
<accession>A0AA37V2J0</accession>
<dbReference type="Gene3D" id="3.40.50.1820">
    <property type="entry name" value="alpha/beta hydrolase"/>
    <property type="match status" value="1"/>
</dbReference>